<feature type="binding site" evidence="3">
    <location>
        <position position="86"/>
    </location>
    <ligand>
        <name>substrate</name>
    </ligand>
</feature>
<evidence type="ECO:0000259" key="4">
    <source>
        <dbReference type="Pfam" id="PF03070"/>
    </source>
</evidence>
<dbReference type="EMBL" id="RJKX01000014">
    <property type="protein sequence ID" value="ROP91261.1"/>
    <property type="molecule type" value="Genomic_DNA"/>
</dbReference>
<evidence type="ECO:0000256" key="3">
    <source>
        <dbReference type="PIRSR" id="PIRSR003170-2"/>
    </source>
</evidence>
<dbReference type="CDD" id="cd19358">
    <property type="entry name" value="TenA_E_Spr0628-like"/>
    <property type="match status" value="1"/>
</dbReference>
<dbReference type="PANTHER" id="PTHR43198">
    <property type="entry name" value="BIFUNCTIONAL TH2 PROTEIN"/>
    <property type="match status" value="1"/>
</dbReference>
<dbReference type="UniPathway" id="UPA00060"/>
<dbReference type="InterPro" id="IPR016084">
    <property type="entry name" value="Haem_Oase-like_multi-hlx"/>
</dbReference>
<dbReference type="GO" id="GO:0050334">
    <property type="term" value="F:thiaminase activity"/>
    <property type="evidence" value="ECO:0007669"/>
    <property type="project" value="UniProtKB-UniRule"/>
</dbReference>
<comment type="catalytic activity">
    <reaction evidence="1">
        <text>4-amino-5-aminomethyl-2-methylpyrimidine + H2O = 4-amino-5-hydroxymethyl-2-methylpyrimidine + NH4(+)</text>
        <dbReference type="Rhea" id="RHEA:31799"/>
        <dbReference type="ChEBI" id="CHEBI:15377"/>
        <dbReference type="ChEBI" id="CHEBI:16892"/>
        <dbReference type="ChEBI" id="CHEBI:28938"/>
        <dbReference type="ChEBI" id="CHEBI:63416"/>
        <dbReference type="EC" id="3.5.99.2"/>
    </reaction>
</comment>
<dbReference type="AlphaFoldDB" id="A0A3N1LDT4"/>
<dbReference type="InterPro" id="IPR004305">
    <property type="entry name" value="Thiaminase-2/PQQC"/>
</dbReference>
<dbReference type="InterPro" id="IPR050967">
    <property type="entry name" value="Thiamine_Salvage_TenA"/>
</dbReference>
<dbReference type="GO" id="GO:0009228">
    <property type="term" value="P:thiamine biosynthetic process"/>
    <property type="evidence" value="ECO:0007669"/>
    <property type="project" value="UniProtKB-KW"/>
</dbReference>
<dbReference type="PANTHER" id="PTHR43198:SF2">
    <property type="entry name" value="SI:CH1073-67J19.1-RELATED"/>
    <property type="match status" value="1"/>
</dbReference>
<name>A0A3N1LDT4_9PROT</name>
<keyword evidence="6" id="KW-1185">Reference proteome</keyword>
<feature type="binding site" evidence="3">
    <location>
        <position position="48"/>
    </location>
    <ligand>
        <name>substrate</name>
    </ligand>
</feature>
<dbReference type="GO" id="GO:0005829">
    <property type="term" value="C:cytosol"/>
    <property type="evidence" value="ECO:0007669"/>
    <property type="project" value="TreeGrafter"/>
</dbReference>
<keyword evidence="1" id="KW-0784">Thiamine biosynthesis</keyword>
<keyword evidence="1" id="KW-0378">Hydrolase</keyword>
<sequence length="217" mass="23857">MTAGFSLSAALRFDNHEGWVRATSHRFVQELGSGTLDDRVLRGYLVQDYAFVGTLTSLVGLAIARAPTMAGKRLFAGFAAVLTSDENTYFERCFDSLGVPPADRTAPVLWSESQQFLDLLIAAGEGGYADILSVLLPAEWIYLDWASAEAAKAPVRFEHAEWIHLHAVPAFADFVNAVAREFDAATTLLDDAGRQRVADRFRAMVELEGAFFDATYR</sequence>
<evidence type="ECO:0000313" key="5">
    <source>
        <dbReference type="EMBL" id="ROP91261.1"/>
    </source>
</evidence>
<comment type="pathway">
    <text evidence="1">Cofactor biosynthesis; thiamine diphosphate biosynthesis.</text>
</comment>
<dbReference type="Gene3D" id="1.20.910.10">
    <property type="entry name" value="Heme oxygenase-like"/>
    <property type="match status" value="1"/>
</dbReference>
<dbReference type="PIRSF" id="PIRSF003170">
    <property type="entry name" value="Pet18p"/>
    <property type="match status" value="1"/>
</dbReference>
<evidence type="ECO:0000313" key="6">
    <source>
        <dbReference type="Proteomes" id="UP000278222"/>
    </source>
</evidence>
<organism evidence="5 6">
    <name type="scientific">Stella humosa</name>
    <dbReference type="NCBI Taxonomy" id="94"/>
    <lineage>
        <taxon>Bacteria</taxon>
        <taxon>Pseudomonadati</taxon>
        <taxon>Pseudomonadota</taxon>
        <taxon>Alphaproteobacteria</taxon>
        <taxon>Rhodospirillales</taxon>
        <taxon>Stellaceae</taxon>
        <taxon>Stella</taxon>
    </lineage>
</organism>
<dbReference type="Pfam" id="PF03070">
    <property type="entry name" value="TENA_THI-4"/>
    <property type="match status" value="1"/>
</dbReference>
<dbReference type="GO" id="GO:0009229">
    <property type="term" value="P:thiamine diphosphate biosynthetic process"/>
    <property type="evidence" value="ECO:0007669"/>
    <property type="project" value="UniProtKB-UniPathway"/>
</dbReference>
<feature type="domain" description="Thiaminase-2/PQQC" evidence="4">
    <location>
        <begin position="19"/>
        <end position="217"/>
    </location>
</feature>
<dbReference type="SUPFAM" id="SSF48613">
    <property type="entry name" value="Heme oxygenase-like"/>
    <property type="match status" value="1"/>
</dbReference>
<feature type="active site" description="Proton donor" evidence="2">
    <location>
        <position position="208"/>
    </location>
</feature>
<accession>A0A3N1LDT4</accession>
<evidence type="ECO:0000256" key="1">
    <source>
        <dbReference type="PIRNR" id="PIRNR003170"/>
    </source>
</evidence>
<gene>
    <name evidence="5" type="ORF">EDC65_3126</name>
</gene>
<dbReference type="OrthoDB" id="3711545at2"/>
<reference evidence="5 6" key="1">
    <citation type="submission" date="2018-11" db="EMBL/GenBank/DDBJ databases">
        <title>Genomic Encyclopedia of Type Strains, Phase IV (KMG-IV): sequencing the most valuable type-strain genomes for metagenomic binning, comparative biology and taxonomic classification.</title>
        <authorList>
            <person name="Goeker M."/>
        </authorList>
    </citation>
    <scope>NUCLEOTIDE SEQUENCE [LARGE SCALE GENOMIC DNA]</scope>
    <source>
        <strain evidence="5 6">DSM 5900</strain>
    </source>
</reference>
<comment type="caution">
    <text evidence="5">The sequence shown here is derived from an EMBL/GenBank/DDBJ whole genome shotgun (WGS) entry which is preliminary data.</text>
</comment>
<dbReference type="EC" id="3.5.99.2" evidence="1"/>
<dbReference type="Proteomes" id="UP000278222">
    <property type="component" value="Unassembled WGS sequence"/>
</dbReference>
<comment type="catalytic activity">
    <reaction evidence="1">
        <text>thiamine + H2O = 5-(2-hydroxyethyl)-4-methylthiazole + 4-amino-5-hydroxymethyl-2-methylpyrimidine + H(+)</text>
        <dbReference type="Rhea" id="RHEA:17509"/>
        <dbReference type="ChEBI" id="CHEBI:15377"/>
        <dbReference type="ChEBI" id="CHEBI:15378"/>
        <dbReference type="ChEBI" id="CHEBI:16892"/>
        <dbReference type="ChEBI" id="CHEBI:17957"/>
        <dbReference type="ChEBI" id="CHEBI:18385"/>
        <dbReference type="EC" id="3.5.99.2"/>
    </reaction>
</comment>
<protein>
    <recommendedName>
        <fullName evidence="1">Aminopyrimidine aminohydrolase</fullName>
        <ecNumber evidence="1">3.5.99.2</ecNumber>
    </recommendedName>
</protein>
<feature type="binding site" evidence="3">
    <location>
        <position position="139"/>
    </location>
    <ligand>
        <name>substrate</name>
    </ligand>
</feature>
<proteinExistence type="inferred from homology"/>
<dbReference type="InterPro" id="IPR026285">
    <property type="entry name" value="TenA_E"/>
</dbReference>
<comment type="similarity">
    <text evidence="1">Belongs to the TenA family.</text>
</comment>
<comment type="function">
    <text evidence="1">Catalyzes an amino-pyrimidine hydrolysis reaction at the C5' of the pyrimidine moiety of thiamine compounds, a reaction that is part of a thiamine salvage pathway. Thus, catalyzes the conversion of 4-amino-5-aminomethyl-2-methylpyrimidine to 4-amino-5-hydroxymethyl-2-methylpyrimidine (HMP).</text>
</comment>
<dbReference type="RefSeq" id="WP_123691000.1">
    <property type="nucleotide sequence ID" value="NZ_AP019700.1"/>
</dbReference>
<evidence type="ECO:0000256" key="2">
    <source>
        <dbReference type="PIRSR" id="PIRSR003170-1"/>
    </source>
</evidence>